<dbReference type="SUPFAM" id="SSF56988">
    <property type="entry name" value="Anthrax protective antigen"/>
    <property type="match status" value="1"/>
</dbReference>
<dbReference type="GO" id="GO:0020037">
    <property type="term" value="F:heme binding"/>
    <property type="evidence" value="ECO:0007669"/>
    <property type="project" value="InterPro"/>
</dbReference>
<evidence type="ECO:0000313" key="7">
    <source>
        <dbReference type="EMBL" id="TWT42939.1"/>
    </source>
</evidence>
<dbReference type="AlphaFoldDB" id="A0A5C5VYV3"/>
<dbReference type="SMART" id="SM00758">
    <property type="entry name" value="PA14"/>
    <property type="match status" value="1"/>
</dbReference>
<dbReference type="InterPro" id="IPR009056">
    <property type="entry name" value="Cyt_c-like_dom"/>
</dbReference>
<dbReference type="InterPro" id="IPR013039">
    <property type="entry name" value="DUF1588"/>
</dbReference>
<reference evidence="7 8" key="1">
    <citation type="submission" date="2019-02" db="EMBL/GenBank/DDBJ databases">
        <title>Deep-cultivation of Planctomycetes and their phenomic and genomic characterization uncovers novel biology.</title>
        <authorList>
            <person name="Wiegand S."/>
            <person name="Jogler M."/>
            <person name="Boedeker C."/>
            <person name="Pinto D."/>
            <person name="Vollmers J."/>
            <person name="Rivas-Marin E."/>
            <person name="Kohn T."/>
            <person name="Peeters S.H."/>
            <person name="Heuer A."/>
            <person name="Rast P."/>
            <person name="Oberbeckmann S."/>
            <person name="Bunk B."/>
            <person name="Jeske O."/>
            <person name="Meyerdierks A."/>
            <person name="Storesund J.E."/>
            <person name="Kallscheuer N."/>
            <person name="Luecker S."/>
            <person name="Lage O.M."/>
            <person name="Pohl T."/>
            <person name="Merkel B.J."/>
            <person name="Hornburger P."/>
            <person name="Mueller R.-W."/>
            <person name="Bruemmer F."/>
            <person name="Labrenz M."/>
            <person name="Spormann A.M."/>
            <person name="Op Den Camp H."/>
            <person name="Overmann J."/>
            <person name="Amann R."/>
            <person name="Jetten M.S.M."/>
            <person name="Mascher T."/>
            <person name="Medema M.H."/>
            <person name="Devos D.P."/>
            <person name="Kaster A.-K."/>
            <person name="Ovreas L."/>
            <person name="Rohde M."/>
            <person name="Galperin M.Y."/>
            <person name="Jogler C."/>
        </authorList>
    </citation>
    <scope>NUCLEOTIDE SEQUENCE [LARGE SCALE GENOMIC DNA]</scope>
    <source>
        <strain evidence="7 8">Pla111</strain>
    </source>
</reference>
<keyword evidence="8" id="KW-1185">Reference proteome</keyword>
<feature type="domain" description="PA14" evidence="6">
    <location>
        <begin position="143"/>
        <end position="298"/>
    </location>
</feature>
<evidence type="ECO:0000256" key="2">
    <source>
        <dbReference type="ARBA" id="ARBA00022723"/>
    </source>
</evidence>
<proteinExistence type="predicted"/>
<dbReference type="PROSITE" id="PS51820">
    <property type="entry name" value="PA14"/>
    <property type="match status" value="1"/>
</dbReference>
<keyword evidence="3 4" id="KW-0408">Iron</keyword>
<feature type="domain" description="Cytochrome c" evidence="5">
    <location>
        <begin position="29"/>
        <end position="101"/>
    </location>
</feature>
<gene>
    <name evidence="7" type="ORF">Pla111_25770</name>
</gene>
<accession>A0A5C5VYV3</accession>
<evidence type="ECO:0000259" key="6">
    <source>
        <dbReference type="PROSITE" id="PS51820"/>
    </source>
</evidence>
<dbReference type="Proteomes" id="UP000318995">
    <property type="component" value="Unassembled WGS sequence"/>
</dbReference>
<dbReference type="GO" id="GO:0009055">
    <property type="term" value="F:electron transfer activity"/>
    <property type="evidence" value="ECO:0007669"/>
    <property type="project" value="InterPro"/>
</dbReference>
<dbReference type="Pfam" id="PF13442">
    <property type="entry name" value="Cytochrome_CBB3"/>
    <property type="match status" value="1"/>
</dbReference>
<sequence length="798" mass="89004">MRQHGTQNRRAFWAAAVVFLILPTESLASDRDRGAQIFQQSCVECHGELGQGTDYYSIPLRGDLPPSELARIISATMPEGDPQACSGEDAEAVARYLYDAFYSPFAQARNRPPRRELSRLTVSQLEQSIADLVGSFRWQGQWGDQRGLTVKFTKRVNTGVVDQPVDLVLPKVDFFLSDLKSLDQSYLDPTAKGKEEFGNDRIDVHVHVDGSVYAPETGEYEFFVRTAGGVELWINSEPIIAERVRSDEQTELRARTKLLGGRAYPIALSTARIAQDDPELTLGWRRPDGVDEAIPTRFLSTSFYPQIEITDVAFPPDDRSVGYVRGASVSRAWDEAVTAAALETTESVIDKLDQLAGLKPEEAELDQARANIAAQDFCLQMAEQAFRRKLTDDERWRFVERYFQSAAAGLLAAQEGPPADVESDSPSTAWATERALLAILKSPRFLYPEIGYALDASQTDARVAGRLALALWDSLPDKPLQEAAKRNGLSDTEAARRQAERMLSDPRTRAKVLDFFSQWLRLDDVAQLSRDPEAFPDFNDRVAADMRSSLELFLEDVVWKGDSDLRRLFLSDRLYVNVRLAEFLGIEGIDPAQQQDPEAFIEAPAETDLRSGVVSHPFMVTSLSYYRDTSPIHRGVFLARHILGRSLRPPPEAVAPLAPELSPELTTRERVSLQTSPHQCQSCHVLINDLGFTLEHFDAVGRVRQVDLGKPVDTSGGYVATDGSRIKLRGSRDLAKYLADSPDVHRSFVTQLFEHLTKQPMLAYGQATQDALLKDFRDHQFSIRRLLVSAAVTAAMAD</sequence>
<dbReference type="Pfam" id="PF07691">
    <property type="entry name" value="PA14"/>
    <property type="match status" value="1"/>
</dbReference>
<evidence type="ECO:0000256" key="4">
    <source>
        <dbReference type="PROSITE-ProRule" id="PRU00433"/>
    </source>
</evidence>
<evidence type="ECO:0000256" key="1">
    <source>
        <dbReference type="ARBA" id="ARBA00022617"/>
    </source>
</evidence>
<evidence type="ECO:0000256" key="3">
    <source>
        <dbReference type="ARBA" id="ARBA00023004"/>
    </source>
</evidence>
<dbReference type="SUPFAM" id="SSF46626">
    <property type="entry name" value="Cytochrome c"/>
    <property type="match status" value="1"/>
</dbReference>
<keyword evidence="2 4" id="KW-0479">Metal-binding</keyword>
<dbReference type="OrthoDB" id="175242at2"/>
<evidence type="ECO:0000313" key="8">
    <source>
        <dbReference type="Proteomes" id="UP000318995"/>
    </source>
</evidence>
<name>A0A5C5VYV3_9BACT</name>
<dbReference type="Gene3D" id="3.90.182.10">
    <property type="entry name" value="Toxin - Anthrax Protective Antigen,domain 1"/>
    <property type="match status" value="1"/>
</dbReference>
<dbReference type="InterPro" id="IPR013042">
    <property type="entry name" value="DUF1592"/>
</dbReference>
<protein>
    <submittedName>
        <fullName evidence="7">PA14 domain protein</fullName>
    </submittedName>
</protein>
<dbReference type="InterPro" id="IPR036909">
    <property type="entry name" value="Cyt_c-like_dom_sf"/>
</dbReference>
<dbReference type="InterPro" id="IPR037524">
    <property type="entry name" value="PA14/GLEYA"/>
</dbReference>
<keyword evidence="1 4" id="KW-0349">Heme</keyword>
<dbReference type="PROSITE" id="PS51007">
    <property type="entry name" value="CYTC"/>
    <property type="match status" value="1"/>
</dbReference>
<dbReference type="Gene3D" id="1.10.760.10">
    <property type="entry name" value="Cytochrome c-like domain"/>
    <property type="match status" value="1"/>
</dbReference>
<comment type="caution">
    <text evidence="7">The sequence shown here is derived from an EMBL/GenBank/DDBJ whole genome shotgun (WGS) entry which is preliminary data.</text>
</comment>
<dbReference type="Pfam" id="PF07627">
    <property type="entry name" value="PSCyt3"/>
    <property type="match status" value="1"/>
</dbReference>
<organism evidence="7 8">
    <name type="scientific">Botrimarina hoheduenensis</name>
    <dbReference type="NCBI Taxonomy" id="2528000"/>
    <lineage>
        <taxon>Bacteria</taxon>
        <taxon>Pseudomonadati</taxon>
        <taxon>Planctomycetota</taxon>
        <taxon>Planctomycetia</taxon>
        <taxon>Pirellulales</taxon>
        <taxon>Lacipirellulaceae</taxon>
        <taxon>Botrimarina</taxon>
    </lineage>
</organism>
<dbReference type="EMBL" id="SJPH01000005">
    <property type="protein sequence ID" value="TWT42939.1"/>
    <property type="molecule type" value="Genomic_DNA"/>
</dbReference>
<dbReference type="InterPro" id="IPR011658">
    <property type="entry name" value="PA14_dom"/>
</dbReference>
<dbReference type="GO" id="GO:0046872">
    <property type="term" value="F:metal ion binding"/>
    <property type="evidence" value="ECO:0007669"/>
    <property type="project" value="UniProtKB-KW"/>
</dbReference>
<dbReference type="Pfam" id="PF07631">
    <property type="entry name" value="PSD4"/>
    <property type="match status" value="1"/>
</dbReference>
<evidence type="ECO:0000259" key="5">
    <source>
        <dbReference type="PROSITE" id="PS51007"/>
    </source>
</evidence>